<name>W9R5S8_9ROSA</name>
<dbReference type="AlphaFoldDB" id="W9R5S8"/>
<proteinExistence type="predicted"/>
<protein>
    <submittedName>
        <fullName evidence="1">Uncharacterized protein</fullName>
    </submittedName>
</protein>
<evidence type="ECO:0000313" key="1">
    <source>
        <dbReference type="EMBL" id="EXB55159.1"/>
    </source>
</evidence>
<organism evidence="1 2">
    <name type="scientific">Morus notabilis</name>
    <dbReference type="NCBI Taxonomy" id="981085"/>
    <lineage>
        <taxon>Eukaryota</taxon>
        <taxon>Viridiplantae</taxon>
        <taxon>Streptophyta</taxon>
        <taxon>Embryophyta</taxon>
        <taxon>Tracheophyta</taxon>
        <taxon>Spermatophyta</taxon>
        <taxon>Magnoliopsida</taxon>
        <taxon>eudicotyledons</taxon>
        <taxon>Gunneridae</taxon>
        <taxon>Pentapetalae</taxon>
        <taxon>rosids</taxon>
        <taxon>fabids</taxon>
        <taxon>Rosales</taxon>
        <taxon>Moraceae</taxon>
        <taxon>Moreae</taxon>
        <taxon>Morus</taxon>
    </lineage>
</organism>
<sequence>MSRYPYLRILVETTAEHLRLYKFEANEDIQTAVYYATKHHVQSRDQVTERNAILYSKFFGFLNSKQLPQASLGKSGNGVVDRKAAAASSTEAVLGLDERERWSLPSSEAEIGLRILGFWKGTQNFFGPVFSDQ</sequence>
<dbReference type="EMBL" id="KE344222">
    <property type="protein sequence ID" value="EXB55159.1"/>
    <property type="molecule type" value="Genomic_DNA"/>
</dbReference>
<evidence type="ECO:0000313" key="2">
    <source>
        <dbReference type="Proteomes" id="UP000030645"/>
    </source>
</evidence>
<reference evidence="2" key="1">
    <citation type="submission" date="2013-01" db="EMBL/GenBank/DDBJ databases">
        <title>Draft Genome Sequence of a Mulberry Tree, Morus notabilis C.K. Schneid.</title>
        <authorList>
            <person name="He N."/>
            <person name="Zhao S."/>
        </authorList>
    </citation>
    <scope>NUCLEOTIDE SEQUENCE</scope>
</reference>
<dbReference type="Proteomes" id="UP000030645">
    <property type="component" value="Unassembled WGS sequence"/>
</dbReference>
<accession>W9R5S8</accession>
<gene>
    <name evidence="1" type="ORF">L484_018085</name>
</gene>
<keyword evidence="2" id="KW-1185">Reference proteome</keyword>